<protein>
    <submittedName>
        <fullName evidence="1">Uncharacterized protein</fullName>
    </submittedName>
</protein>
<evidence type="ECO:0000313" key="2">
    <source>
        <dbReference type="Proteomes" id="UP000825935"/>
    </source>
</evidence>
<reference evidence="1" key="1">
    <citation type="submission" date="2021-08" db="EMBL/GenBank/DDBJ databases">
        <title>WGS assembly of Ceratopteris richardii.</title>
        <authorList>
            <person name="Marchant D.B."/>
            <person name="Chen G."/>
            <person name="Jenkins J."/>
            <person name="Shu S."/>
            <person name="Leebens-Mack J."/>
            <person name="Grimwood J."/>
            <person name="Schmutz J."/>
            <person name="Soltis P."/>
            <person name="Soltis D."/>
            <person name="Chen Z.-H."/>
        </authorList>
    </citation>
    <scope>NUCLEOTIDE SEQUENCE</scope>
    <source>
        <strain evidence="1">Whitten #5841</strain>
        <tissue evidence="1">Leaf</tissue>
    </source>
</reference>
<sequence>MRQFEEYVYRLLSMSSFMFLRAYQQKIVINISHLFAEGILSLHAILKTLRVSGTECTCLYLPHYFFPCLSLNVTFTDAACSTLIHIVIELTCPSSAAMVETGE</sequence>
<evidence type="ECO:0000313" key="1">
    <source>
        <dbReference type="EMBL" id="KAH7445179.1"/>
    </source>
</evidence>
<dbReference type="Proteomes" id="UP000825935">
    <property type="component" value="Chromosome 2"/>
</dbReference>
<organism evidence="1 2">
    <name type="scientific">Ceratopteris richardii</name>
    <name type="common">Triangle waterfern</name>
    <dbReference type="NCBI Taxonomy" id="49495"/>
    <lineage>
        <taxon>Eukaryota</taxon>
        <taxon>Viridiplantae</taxon>
        <taxon>Streptophyta</taxon>
        <taxon>Embryophyta</taxon>
        <taxon>Tracheophyta</taxon>
        <taxon>Polypodiopsida</taxon>
        <taxon>Polypodiidae</taxon>
        <taxon>Polypodiales</taxon>
        <taxon>Pteridineae</taxon>
        <taxon>Pteridaceae</taxon>
        <taxon>Parkerioideae</taxon>
        <taxon>Ceratopteris</taxon>
    </lineage>
</organism>
<gene>
    <name evidence="1" type="ORF">KP509_02G111100</name>
</gene>
<dbReference type="AlphaFoldDB" id="A0A8T2VL43"/>
<dbReference type="EMBL" id="CM035407">
    <property type="protein sequence ID" value="KAH7445179.1"/>
    <property type="molecule type" value="Genomic_DNA"/>
</dbReference>
<accession>A0A8T2VL43</accession>
<proteinExistence type="predicted"/>
<keyword evidence="2" id="KW-1185">Reference proteome</keyword>
<comment type="caution">
    <text evidence="1">The sequence shown here is derived from an EMBL/GenBank/DDBJ whole genome shotgun (WGS) entry which is preliminary data.</text>
</comment>
<name>A0A8T2VL43_CERRI</name>